<keyword evidence="1" id="KW-1133">Transmembrane helix</keyword>
<keyword evidence="1" id="KW-0812">Transmembrane</keyword>
<dbReference type="AlphaFoldDB" id="A0A5C7S6P0"/>
<feature type="transmembrane region" description="Helical" evidence="1">
    <location>
        <begin position="54"/>
        <end position="72"/>
    </location>
</feature>
<evidence type="ECO:0000313" key="3">
    <source>
        <dbReference type="Proteomes" id="UP000321192"/>
    </source>
</evidence>
<keyword evidence="1" id="KW-0472">Membrane</keyword>
<dbReference type="RefSeq" id="WP_276661892.1">
    <property type="nucleotide sequence ID" value="NZ_JAYRXT010000554.1"/>
</dbReference>
<name>A0A5C7S6P0_THASP</name>
<gene>
    <name evidence="2" type="ORF">E6Q80_20695</name>
</gene>
<sequence length="194" mass="22252">MEINQKKRSNRLKFTFKDDSFNYAYKDRSGSGDIDVQYAGFPTKASVSIERNEWLRNAGLIWCVIGVLQLGHAMVTGDSLQGRGFWLLIGVICLVWYRWATVKYSVFRSQAGNVLVIQDREHDRIVDEINRRRKDQLLALYGELDMRNTLEDEIAKFSWLHEQDVLSKDELEGRLAQARSAFQAPGPAASSQLH</sequence>
<protein>
    <submittedName>
        <fullName evidence="2">Uncharacterized protein</fullName>
    </submittedName>
</protein>
<reference evidence="2 3" key="1">
    <citation type="submission" date="2018-09" db="EMBL/GenBank/DDBJ databases">
        <title>Metagenome Assembled Genomes from an Advanced Water Purification Facility.</title>
        <authorList>
            <person name="Stamps B.W."/>
            <person name="Spear J.R."/>
        </authorList>
    </citation>
    <scope>NUCLEOTIDE SEQUENCE [LARGE SCALE GENOMIC DNA]</scope>
    <source>
        <strain evidence="2">Bin_27_1</strain>
    </source>
</reference>
<dbReference type="EMBL" id="SSFD01000354">
    <property type="protein sequence ID" value="TXH79347.1"/>
    <property type="molecule type" value="Genomic_DNA"/>
</dbReference>
<dbReference type="Proteomes" id="UP000321192">
    <property type="component" value="Unassembled WGS sequence"/>
</dbReference>
<accession>A0A5C7S6P0</accession>
<evidence type="ECO:0000256" key="1">
    <source>
        <dbReference type="SAM" id="Phobius"/>
    </source>
</evidence>
<evidence type="ECO:0000313" key="2">
    <source>
        <dbReference type="EMBL" id="TXH79347.1"/>
    </source>
</evidence>
<comment type="caution">
    <text evidence="2">The sequence shown here is derived from an EMBL/GenBank/DDBJ whole genome shotgun (WGS) entry which is preliminary data.</text>
</comment>
<feature type="transmembrane region" description="Helical" evidence="1">
    <location>
        <begin position="84"/>
        <end position="100"/>
    </location>
</feature>
<proteinExistence type="predicted"/>
<organism evidence="2 3">
    <name type="scientific">Thauera aminoaromatica</name>
    <dbReference type="NCBI Taxonomy" id="164330"/>
    <lineage>
        <taxon>Bacteria</taxon>
        <taxon>Pseudomonadati</taxon>
        <taxon>Pseudomonadota</taxon>
        <taxon>Betaproteobacteria</taxon>
        <taxon>Rhodocyclales</taxon>
        <taxon>Zoogloeaceae</taxon>
        <taxon>Thauera</taxon>
    </lineage>
</organism>